<dbReference type="Proteomes" id="UP000572680">
    <property type="component" value="Unassembled WGS sequence"/>
</dbReference>
<reference evidence="1 2" key="1">
    <citation type="submission" date="2020-08" db="EMBL/GenBank/DDBJ databases">
        <title>Genomic Encyclopedia of Type Strains, Phase IV (KMG-IV): sequencing the most valuable type-strain genomes for metagenomic binning, comparative biology and taxonomic classification.</title>
        <authorList>
            <person name="Goeker M."/>
        </authorList>
    </citation>
    <scope>NUCLEOTIDE SEQUENCE [LARGE SCALE GENOMIC DNA]</scope>
    <source>
        <strain evidence="1 2">DSM 44197</strain>
    </source>
</reference>
<dbReference type="EMBL" id="JACJIA010000027">
    <property type="protein sequence ID" value="MBA8957645.1"/>
    <property type="molecule type" value="Genomic_DNA"/>
</dbReference>
<protein>
    <submittedName>
        <fullName evidence="1">Uncharacterized protein</fullName>
    </submittedName>
</protein>
<organism evidence="1 2">
    <name type="scientific">Actinomadura namibiensis</name>
    <dbReference type="NCBI Taxonomy" id="182080"/>
    <lineage>
        <taxon>Bacteria</taxon>
        <taxon>Bacillati</taxon>
        <taxon>Actinomycetota</taxon>
        <taxon>Actinomycetes</taxon>
        <taxon>Streptosporangiales</taxon>
        <taxon>Thermomonosporaceae</taxon>
        <taxon>Actinomadura</taxon>
    </lineage>
</organism>
<sequence>MLLGHLGVKVPALGFEPFLDAADRFAYRPAHGKRGT</sequence>
<evidence type="ECO:0000313" key="1">
    <source>
        <dbReference type="EMBL" id="MBA8957645.1"/>
    </source>
</evidence>
<proteinExistence type="predicted"/>
<name>A0A7W3M0P3_ACTNM</name>
<dbReference type="AlphaFoldDB" id="A0A7W3M0P3"/>
<keyword evidence="2" id="KW-1185">Reference proteome</keyword>
<comment type="caution">
    <text evidence="1">The sequence shown here is derived from an EMBL/GenBank/DDBJ whole genome shotgun (WGS) entry which is preliminary data.</text>
</comment>
<accession>A0A7W3M0P3</accession>
<evidence type="ECO:0000313" key="2">
    <source>
        <dbReference type="Proteomes" id="UP000572680"/>
    </source>
</evidence>
<gene>
    <name evidence="1" type="ORF">HNR61_009340</name>
</gene>